<keyword evidence="3" id="KW-0813">Transport</keyword>
<evidence type="ECO:0000256" key="1">
    <source>
        <dbReference type="ARBA" id="ARBA00004651"/>
    </source>
</evidence>
<feature type="transmembrane region" description="Helical" evidence="8">
    <location>
        <begin position="12"/>
        <end position="33"/>
    </location>
</feature>
<reference evidence="9 10" key="1">
    <citation type="submission" date="2024-09" db="EMBL/GenBank/DDBJ databases">
        <authorList>
            <person name="Sun Q."/>
            <person name="Mori K."/>
        </authorList>
    </citation>
    <scope>NUCLEOTIDE SEQUENCE [LARGE SCALE GENOMIC DNA]</scope>
    <source>
        <strain evidence="9 10">CCM 7538</strain>
    </source>
</reference>
<gene>
    <name evidence="9" type="ORF">ACFFHT_05875</name>
</gene>
<organism evidence="9 10">
    <name type="scientific">Gallibacterium melopsittaci</name>
    <dbReference type="NCBI Taxonomy" id="516063"/>
    <lineage>
        <taxon>Bacteria</taxon>
        <taxon>Pseudomonadati</taxon>
        <taxon>Pseudomonadota</taxon>
        <taxon>Gammaproteobacteria</taxon>
        <taxon>Pasteurellales</taxon>
        <taxon>Pasteurellaceae</taxon>
        <taxon>Gallibacterium</taxon>
    </lineage>
</organism>
<proteinExistence type="inferred from homology"/>
<dbReference type="Pfam" id="PF03591">
    <property type="entry name" value="AzlC"/>
    <property type="match status" value="1"/>
</dbReference>
<evidence type="ECO:0000256" key="7">
    <source>
        <dbReference type="ARBA" id="ARBA00023136"/>
    </source>
</evidence>
<comment type="subcellular location">
    <subcellularLocation>
        <location evidence="1">Cell membrane</location>
        <topology evidence="1">Multi-pass membrane protein</topology>
    </subcellularLocation>
</comment>
<comment type="caution">
    <text evidence="9">The sequence shown here is derived from an EMBL/GenBank/DDBJ whole genome shotgun (WGS) entry which is preliminary data.</text>
</comment>
<feature type="transmembrane region" description="Helical" evidence="8">
    <location>
        <begin position="186"/>
        <end position="203"/>
    </location>
</feature>
<feature type="transmembrane region" description="Helical" evidence="8">
    <location>
        <begin position="69"/>
        <end position="93"/>
    </location>
</feature>
<dbReference type="PANTHER" id="PTHR34979:SF1">
    <property type="entry name" value="INNER MEMBRANE PROTEIN YGAZ"/>
    <property type="match status" value="1"/>
</dbReference>
<evidence type="ECO:0000313" key="9">
    <source>
        <dbReference type="EMBL" id="MFC0323087.1"/>
    </source>
</evidence>
<keyword evidence="10" id="KW-1185">Reference proteome</keyword>
<dbReference type="PANTHER" id="PTHR34979">
    <property type="entry name" value="INNER MEMBRANE PROTEIN YGAZ"/>
    <property type="match status" value="1"/>
</dbReference>
<evidence type="ECO:0000313" key="10">
    <source>
        <dbReference type="Proteomes" id="UP001589769"/>
    </source>
</evidence>
<evidence type="ECO:0000256" key="4">
    <source>
        <dbReference type="ARBA" id="ARBA00022475"/>
    </source>
</evidence>
<feature type="transmembrane region" description="Helical" evidence="8">
    <location>
        <begin position="162"/>
        <end position="179"/>
    </location>
</feature>
<keyword evidence="4" id="KW-1003">Cell membrane</keyword>
<evidence type="ECO:0000256" key="5">
    <source>
        <dbReference type="ARBA" id="ARBA00022692"/>
    </source>
</evidence>
<accession>A0ABV6HW23</accession>
<protein>
    <submittedName>
        <fullName evidence="9">AzlC family ABC transporter permease</fullName>
    </submittedName>
</protein>
<evidence type="ECO:0000256" key="6">
    <source>
        <dbReference type="ARBA" id="ARBA00022989"/>
    </source>
</evidence>
<keyword evidence="5 8" id="KW-0812">Transmembrane</keyword>
<evidence type="ECO:0000256" key="2">
    <source>
        <dbReference type="ARBA" id="ARBA00010735"/>
    </source>
</evidence>
<dbReference type="InterPro" id="IPR011606">
    <property type="entry name" value="Brnchd-chn_aa_trnsp_permease"/>
</dbReference>
<dbReference type="RefSeq" id="WP_382374370.1">
    <property type="nucleotide sequence ID" value="NZ_JBHLWA010000027.1"/>
</dbReference>
<sequence length="230" mass="25252">MANIQQSISQGIRDTIPVLIGIIPFGLVLGAQATAQHMILWQVPFMTGINFAGGSEFAAISLWASPPPLLLIALTTLLVNCRHILMSATLAPYLKGLPLSKSLIVLFFMCDESWALALNHHKKHALKQLNLSYYFSVTLSLYIIWILSSAIGAWVGPIIGDIRVYGLDMAFVAVFLVLLRGMWNGLRPAIAWVVSLVVAALSYKFIEGAWYVPLGTLSGLAVTWWLEKSK</sequence>
<dbReference type="Proteomes" id="UP001589769">
    <property type="component" value="Unassembled WGS sequence"/>
</dbReference>
<name>A0ABV6HW23_9PAST</name>
<evidence type="ECO:0000256" key="8">
    <source>
        <dbReference type="SAM" id="Phobius"/>
    </source>
</evidence>
<keyword evidence="7 8" id="KW-0472">Membrane</keyword>
<evidence type="ECO:0000256" key="3">
    <source>
        <dbReference type="ARBA" id="ARBA00022448"/>
    </source>
</evidence>
<keyword evidence="6 8" id="KW-1133">Transmembrane helix</keyword>
<comment type="similarity">
    <text evidence="2">Belongs to the AzlC family.</text>
</comment>
<feature type="transmembrane region" description="Helical" evidence="8">
    <location>
        <begin position="131"/>
        <end position="156"/>
    </location>
</feature>
<dbReference type="EMBL" id="JBHLWA010000027">
    <property type="protein sequence ID" value="MFC0323087.1"/>
    <property type="molecule type" value="Genomic_DNA"/>
</dbReference>